<organism evidence="1 2">
    <name type="scientific">Euplotes crassus</name>
    <dbReference type="NCBI Taxonomy" id="5936"/>
    <lineage>
        <taxon>Eukaryota</taxon>
        <taxon>Sar</taxon>
        <taxon>Alveolata</taxon>
        <taxon>Ciliophora</taxon>
        <taxon>Intramacronucleata</taxon>
        <taxon>Spirotrichea</taxon>
        <taxon>Hypotrichia</taxon>
        <taxon>Euplotida</taxon>
        <taxon>Euplotidae</taxon>
        <taxon>Moneuplotes</taxon>
    </lineage>
</organism>
<sequence>MNCHSNFCTHTIKGFCKDHGLNLCGNCFIKYHNSCEWIELPPVKELHEQLDIVKKLLDKVETVDLKVKISDHTAGLHDIVQKFRERCLEIDEHLIGAQSRLIIPEIVKVKEEILELRNKFEHEKTIKQWAFFYFKYKTLSTNEDLQTSEFPGNISNQDYIHKIGGSQFSTIGLDVTEVQKDPAKFNNPQNTKEIQPFMNILTSACNVFLSKKLLSEYLGNDPGNVSDLKLELRTDEPRALEFMKKLVKIDFTFSKISQLTLEIVFEDGKLKTEESHENTLVNFMTQANFAEIPSLRIYGQDSGNQYPSVISICDILYPLKIFLNKCKASHCLFENFIIEINDIIKGFDSESCQVLDFSACEISHSKPFLEVNPSQKLIIEKIDFQNCFIQQENEITVEKCLWKLNISPIKNSLMTFHFPTLECSQQKLERIQKSYDLEHIDFNFSLQDA</sequence>
<dbReference type="Proteomes" id="UP001295684">
    <property type="component" value="Unassembled WGS sequence"/>
</dbReference>
<evidence type="ECO:0000313" key="2">
    <source>
        <dbReference type="Proteomes" id="UP001295684"/>
    </source>
</evidence>
<keyword evidence="2" id="KW-1185">Reference proteome</keyword>
<comment type="caution">
    <text evidence="1">The sequence shown here is derived from an EMBL/GenBank/DDBJ whole genome shotgun (WGS) entry which is preliminary data.</text>
</comment>
<gene>
    <name evidence="1" type="ORF">ECRASSUSDP1_LOCUS27414</name>
</gene>
<dbReference type="EMBL" id="CAMPGE010028287">
    <property type="protein sequence ID" value="CAI2385827.1"/>
    <property type="molecule type" value="Genomic_DNA"/>
</dbReference>
<dbReference type="AlphaFoldDB" id="A0AAD1Y729"/>
<name>A0AAD1Y729_EUPCR</name>
<accession>A0AAD1Y729</accession>
<proteinExistence type="predicted"/>
<evidence type="ECO:0000313" key="1">
    <source>
        <dbReference type="EMBL" id="CAI2385827.1"/>
    </source>
</evidence>
<reference evidence="1" key="1">
    <citation type="submission" date="2023-07" db="EMBL/GenBank/DDBJ databases">
        <authorList>
            <consortium name="AG Swart"/>
            <person name="Singh M."/>
            <person name="Singh A."/>
            <person name="Seah K."/>
            <person name="Emmerich C."/>
        </authorList>
    </citation>
    <scope>NUCLEOTIDE SEQUENCE</scope>
    <source>
        <strain evidence="1">DP1</strain>
    </source>
</reference>
<protein>
    <submittedName>
        <fullName evidence="1">Uncharacterized protein</fullName>
    </submittedName>
</protein>